<gene>
    <name evidence="2" type="ORF">A6M21_12820</name>
</gene>
<dbReference type="Proteomes" id="UP000078532">
    <property type="component" value="Unassembled WGS sequence"/>
</dbReference>
<reference evidence="2 3" key="1">
    <citation type="submission" date="2016-04" db="EMBL/GenBank/DDBJ databases">
        <authorList>
            <person name="Evans L.H."/>
            <person name="Alamgir A."/>
            <person name="Owens N."/>
            <person name="Weber N.D."/>
            <person name="Virtaneva K."/>
            <person name="Barbian K."/>
            <person name="Babar A."/>
            <person name="Rosenke K."/>
        </authorList>
    </citation>
    <scope>NUCLEOTIDE SEQUENCE [LARGE SCALE GENOMIC DNA]</scope>
    <source>
        <strain evidence="2 3">LMa1</strain>
    </source>
</reference>
<keyword evidence="3" id="KW-1185">Reference proteome</keyword>
<dbReference type="PROSITE" id="PS50943">
    <property type="entry name" value="HTH_CROC1"/>
    <property type="match status" value="1"/>
</dbReference>
<protein>
    <recommendedName>
        <fullName evidence="1">HTH cro/C1-type domain-containing protein</fullName>
    </recommendedName>
</protein>
<dbReference type="EMBL" id="LYVF01000174">
    <property type="protein sequence ID" value="OAT80734.1"/>
    <property type="molecule type" value="Genomic_DNA"/>
</dbReference>
<organism evidence="2 3">
    <name type="scientific">Desulfotomaculum copahuensis</name>
    <dbReference type="NCBI Taxonomy" id="1838280"/>
    <lineage>
        <taxon>Bacteria</taxon>
        <taxon>Bacillati</taxon>
        <taxon>Bacillota</taxon>
        <taxon>Clostridia</taxon>
        <taxon>Eubacteriales</taxon>
        <taxon>Desulfotomaculaceae</taxon>
        <taxon>Desulfotomaculum</taxon>
    </lineage>
</organism>
<dbReference type="InterPro" id="IPR010982">
    <property type="entry name" value="Lambda_DNA-bd_dom_sf"/>
</dbReference>
<dbReference type="Pfam" id="PF01381">
    <property type="entry name" value="HTH_3"/>
    <property type="match status" value="1"/>
</dbReference>
<dbReference type="CDD" id="cd00093">
    <property type="entry name" value="HTH_XRE"/>
    <property type="match status" value="1"/>
</dbReference>
<sequence length="83" mass="9064">MSLEDVRKNQNISADQMAARLGLSPAELLAIESGKQTPRLCLAQKWANALGLSFEEFAHHYYAKADPAQLTCTITGACQAKEK</sequence>
<name>A0A1B7LCY7_9FIRM</name>
<dbReference type="GO" id="GO:0003677">
    <property type="term" value="F:DNA binding"/>
    <property type="evidence" value="ECO:0007669"/>
    <property type="project" value="InterPro"/>
</dbReference>
<dbReference type="OrthoDB" id="1808899at2"/>
<dbReference type="STRING" id="1838280.A6M21_12820"/>
<evidence type="ECO:0000259" key="1">
    <source>
        <dbReference type="PROSITE" id="PS50943"/>
    </source>
</evidence>
<dbReference type="AlphaFoldDB" id="A0A1B7LCY7"/>
<comment type="caution">
    <text evidence="2">The sequence shown here is derived from an EMBL/GenBank/DDBJ whole genome shotgun (WGS) entry which is preliminary data.</text>
</comment>
<accession>A0A1B7LCY7</accession>
<evidence type="ECO:0000313" key="3">
    <source>
        <dbReference type="Proteomes" id="UP000078532"/>
    </source>
</evidence>
<dbReference type="SMART" id="SM00530">
    <property type="entry name" value="HTH_XRE"/>
    <property type="match status" value="1"/>
</dbReference>
<dbReference type="RefSeq" id="WP_066669454.1">
    <property type="nucleotide sequence ID" value="NZ_LYVF01000174.1"/>
</dbReference>
<dbReference type="InterPro" id="IPR001387">
    <property type="entry name" value="Cro/C1-type_HTH"/>
</dbReference>
<evidence type="ECO:0000313" key="2">
    <source>
        <dbReference type="EMBL" id="OAT80734.1"/>
    </source>
</evidence>
<dbReference type="SUPFAM" id="SSF47413">
    <property type="entry name" value="lambda repressor-like DNA-binding domains"/>
    <property type="match status" value="1"/>
</dbReference>
<feature type="domain" description="HTH cro/C1-type" evidence="1">
    <location>
        <begin position="3"/>
        <end position="57"/>
    </location>
</feature>
<proteinExistence type="predicted"/>
<dbReference type="Gene3D" id="1.10.260.40">
    <property type="entry name" value="lambda repressor-like DNA-binding domains"/>
    <property type="match status" value="1"/>
</dbReference>